<dbReference type="EMBL" id="HBJA01108024">
    <property type="protein sequence ID" value="CAE0826078.1"/>
    <property type="molecule type" value="Transcribed_RNA"/>
</dbReference>
<reference evidence="1" key="1">
    <citation type="submission" date="2021-01" db="EMBL/GenBank/DDBJ databases">
        <authorList>
            <person name="Corre E."/>
            <person name="Pelletier E."/>
            <person name="Niang G."/>
            <person name="Scheremetjew M."/>
            <person name="Finn R."/>
            <person name="Kale V."/>
            <person name="Holt S."/>
            <person name="Cochrane G."/>
            <person name="Meng A."/>
            <person name="Brown T."/>
            <person name="Cohen L."/>
        </authorList>
    </citation>
    <scope>NUCLEOTIDE SEQUENCE</scope>
    <source>
        <strain evidence="1">CCMP1594</strain>
    </source>
</reference>
<sequence length="134" mass="15331">MTPKTRQQIMLFFFGRTRLMHDDGGGDLGVCTHDLRFLRGLIVHFHKHDFIHVADKRRSRLEMQMDIFHPCSVMPGVILVHSYVGIPPTSHPPIPPFPTFQAQPTNPFCQPNDIDVHRILAAHLPSHSVKTKRP</sequence>
<organism evidence="1">
    <name type="scientific">Eutreptiella gymnastica</name>
    <dbReference type="NCBI Taxonomy" id="73025"/>
    <lineage>
        <taxon>Eukaryota</taxon>
        <taxon>Discoba</taxon>
        <taxon>Euglenozoa</taxon>
        <taxon>Euglenida</taxon>
        <taxon>Spirocuta</taxon>
        <taxon>Euglenophyceae</taxon>
        <taxon>Eutreptiales</taxon>
        <taxon>Eutreptiaceae</taxon>
        <taxon>Eutreptiella</taxon>
    </lineage>
</organism>
<dbReference type="AlphaFoldDB" id="A0A7S4G5T6"/>
<gene>
    <name evidence="1" type="ORF">EGYM00163_LOCUS37330</name>
</gene>
<accession>A0A7S4G5T6</accession>
<protein>
    <submittedName>
        <fullName evidence="1">Uncharacterized protein</fullName>
    </submittedName>
</protein>
<name>A0A7S4G5T6_9EUGL</name>
<evidence type="ECO:0000313" key="1">
    <source>
        <dbReference type="EMBL" id="CAE0826078.1"/>
    </source>
</evidence>
<proteinExistence type="predicted"/>